<name>A0ABU3N4F4_9SPHN</name>
<protein>
    <submittedName>
        <fullName evidence="2">Uncharacterized protein</fullName>
    </submittedName>
</protein>
<proteinExistence type="predicted"/>
<dbReference type="EMBL" id="JALMLT010000001">
    <property type="protein sequence ID" value="MDT8758195.1"/>
    <property type="molecule type" value="Genomic_DNA"/>
</dbReference>
<comment type="caution">
    <text evidence="2">The sequence shown here is derived from an EMBL/GenBank/DDBJ whole genome shotgun (WGS) entry which is preliminary data.</text>
</comment>
<organism evidence="2">
    <name type="scientific">Sphingomonas psychrotolerans</name>
    <dbReference type="NCBI Taxonomy" id="1327635"/>
    <lineage>
        <taxon>Bacteria</taxon>
        <taxon>Pseudomonadati</taxon>
        <taxon>Pseudomonadota</taxon>
        <taxon>Alphaproteobacteria</taxon>
        <taxon>Sphingomonadales</taxon>
        <taxon>Sphingomonadaceae</taxon>
        <taxon>Sphingomonas</taxon>
    </lineage>
</organism>
<gene>
    <name evidence="2" type="ORF">MZO42_05755</name>
</gene>
<evidence type="ECO:0000256" key="1">
    <source>
        <dbReference type="SAM" id="MobiDB-lite"/>
    </source>
</evidence>
<reference evidence="2" key="1">
    <citation type="submission" date="2022-04" db="EMBL/GenBank/DDBJ databases">
        <title>Tomato heritable bacteria conferring resistance against bacterial wilt.</title>
        <authorList>
            <person name="Yin J."/>
        </authorList>
    </citation>
    <scope>NUCLEOTIDE SEQUENCE</scope>
    <source>
        <strain evidence="2">Cra20</strain>
    </source>
</reference>
<accession>A0ABU3N4F4</accession>
<sequence>MNVPAPAAPVVRSPSYPNAPLGEAVAQVAKIEKLYRQGPVDREVAAKLIGYSGLSGPASKALAALASYGLVERAGKGEMRVTSRARAILHPDNLEERRQGLVAAAFEPSLFQEIRGKWPDMIPPEEGITTYLHRQGFNQSAIRPAMKAYRDTLLFLEQEGANDSHGTEQPDAPNQSGAEGGKTAALGKAQVGDLVEVEIGGTLITPRPVRVRAVMDDAWVFVEGSETGIEMESVTVIERPTEGKSPPKLPLEEAKREQPSETPAGYRSETFNADEGDIRITWPSNLSAQSVEDMKDWLELLKRRIARRAGAGEVSESE</sequence>
<feature type="region of interest" description="Disordered" evidence="1">
    <location>
        <begin position="239"/>
        <end position="272"/>
    </location>
</feature>
<feature type="compositionally biased region" description="Basic and acidic residues" evidence="1">
    <location>
        <begin position="250"/>
        <end position="259"/>
    </location>
</feature>
<feature type="region of interest" description="Disordered" evidence="1">
    <location>
        <begin position="162"/>
        <end position="185"/>
    </location>
</feature>
<evidence type="ECO:0000313" key="2">
    <source>
        <dbReference type="EMBL" id="MDT8758195.1"/>
    </source>
</evidence>